<dbReference type="GO" id="GO:0005669">
    <property type="term" value="C:transcription factor TFIID complex"/>
    <property type="evidence" value="ECO:0007669"/>
    <property type="project" value="InterPro"/>
</dbReference>
<dbReference type="PANTHER" id="PTHR12228">
    <property type="entry name" value="TRANSCRIPTION INITIATION FACTOR TFIID 55 KD SUBUNIT-RELATED"/>
    <property type="match status" value="1"/>
</dbReference>
<accession>A0AAV9IQT3</accession>
<proteinExistence type="inferred from homology"/>
<keyword evidence="3" id="KW-0805">Transcription regulation</keyword>
<organism evidence="9 10">
    <name type="scientific">Cyanidium caldarium</name>
    <name type="common">Red alga</name>
    <dbReference type="NCBI Taxonomy" id="2771"/>
    <lineage>
        <taxon>Eukaryota</taxon>
        <taxon>Rhodophyta</taxon>
        <taxon>Bangiophyceae</taxon>
        <taxon>Cyanidiales</taxon>
        <taxon>Cyanidiaceae</taxon>
        <taxon>Cyanidium</taxon>
    </lineage>
</organism>
<dbReference type="GO" id="GO:0051123">
    <property type="term" value="P:RNA polymerase II preinitiation complex assembly"/>
    <property type="evidence" value="ECO:0007669"/>
    <property type="project" value="TreeGrafter"/>
</dbReference>
<comment type="caution">
    <text evidence="9">The sequence shown here is derived from an EMBL/GenBank/DDBJ whole genome shotgun (WGS) entry which is preliminary data.</text>
</comment>
<evidence type="ECO:0000256" key="1">
    <source>
        <dbReference type="ARBA" id="ARBA00004123"/>
    </source>
</evidence>
<comment type="similarity">
    <text evidence="2">Belongs to the TAF7 family.</text>
</comment>
<evidence type="ECO:0000256" key="2">
    <source>
        <dbReference type="ARBA" id="ARBA00009368"/>
    </source>
</evidence>
<evidence type="ECO:0000256" key="6">
    <source>
        <dbReference type="SAM" id="Coils"/>
    </source>
</evidence>
<dbReference type="SMART" id="SM01370">
    <property type="entry name" value="TAFII55_N"/>
    <property type="match status" value="1"/>
</dbReference>
<gene>
    <name evidence="9" type="ORF">CDCA_CDCA02G0690</name>
</gene>
<keyword evidence="4" id="KW-0804">Transcription</keyword>
<evidence type="ECO:0000313" key="10">
    <source>
        <dbReference type="Proteomes" id="UP001301350"/>
    </source>
</evidence>
<keyword evidence="6" id="KW-0175">Coiled coil</keyword>
<dbReference type="AlphaFoldDB" id="A0AAV9IQT3"/>
<dbReference type="GO" id="GO:0016251">
    <property type="term" value="F:RNA polymerase II general transcription initiation factor activity"/>
    <property type="evidence" value="ECO:0007669"/>
    <property type="project" value="TreeGrafter"/>
</dbReference>
<dbReference type="EMBL" id="JANCYW010000002">
    <property type="protein sequence ID" value="KAK4534665.1"/>
    <property type="molecule type" value="Genomic_DNA"/>
</dbReference>
<keyword evidence="10" id="KW-1185">Reference proteome</keyword>
<dbReference type="Pfam" id="PF04658">
    <property type="entry name" value="TAFII55_N"/>
    <property type="match status" value="1"/>
</dbReference>
<evidence type="ECO:0000256" key="3">
    <source>
        <dbReference type="ARBA" id="ARBA00023015"/>
    </source>
</evidence>
<dbReference type="Proteomes" id="UP001301350">
    <property type="component" value="Unassembled WGS sequence"/>
</dbReference>
<feature type="domain" description="TAFII55 protein conserved region" evidence="8">
    <location>
        <begin position="5"/>
        <end position="232"/>
    </location>
</feature>
<keyword evidence="5" id="KW-0539">Nucleus</keyword>
<name>A0AAV9IQT3_CYACA</name>
<reference evidence="9 10" key="1">
    <citation type="submission" date="2022-07" db="EMBL/GenBank/DDBJ databases">
        <title>Genome-wide signatures of adaptation to extreme environments.</title>
        <authorList>
            <person name="Cho C.H."/>
            <person name="Yoon H.S."/>
        </authorList>
    </citation>
    <scope>NUCLEOTIDE SEQUENCE [LARGE SCALE GENOMIC DNA]</scope>
    <source>
        <strain evidence="9 10">DBV 063 E5</strain>
    </source>
</reference>
<comment type="subcellular location">
    <subcellularLocation>
        <location evidence="1">Nucleus</location>
    </subcellularLocation>
</comment>
<dbReference type="InterPro" id="IPR037817">
    <property type="entry name" value="TAF7"/>
</dbReference>
<dbReference type="PANTHER" id="PTHR12228:SF0">
    <property type="entry name" value="TATA-BOX BINDING PROTEIN ASSOCIATED FACTOR 7"/>
    <property type="match status" value="1"/>
</dbReference>
<evidence type="ECO:0000313" key="9">
    <source>
        <dbReference type="EMBL" id="KAK4534665.1"/>
    </source>
</evidence>
<sequence length="367" mass="41057">MATPRDLQFVLRLPERLAVRLRTAMRERGSAQQRASGVGGGSDSGLGDVLQIKVVTESGAAEGVRASLPTAPASRRETEAPGVVDTGVADTRPENFSLLFFPENRSGRLAALRIGNEHRYEEYFGYLFDLPCTLESYKTLDGRTVYKSADVHQLLQIYEDPKDLPLGNNELLPDGLTPASRGFVERHQPEPGKFCALEVAQYEEIIKYVLDFRKSWKGTKPVRVDADDEVVEEEEVWVPADEGEAVTVDQEERPDTAAWPASTGPLHMTITSPDVEGDKFAMQLEQELMGGPDEADAAEAEAEPPTALHQAERARIEMRARELESRVRDYEQQLHRATNPVLRGRIHRRLEEARTELQQQRSAQQRS</sequence>
<evidence type="ECO:0000256" key="5">
    <source>
        <dbReference type="ARBA" id="ARBA00023242"/>
    </source>
</evidence>
<evidence type="ECO:0000259" key="8">
    <source>
        <dbReference type="SMART" id="SM01370"/>
    </source>
</evidence>
<feature type="region of interest" description="Disordered" evidence="7">
    <location>
        <begin position="63"/>
        <end position="87"/>
    </location>
</feature>
<dbReference type="InterPro" id="IPR006751">
    <property type="entry name" value="TAFII55_prot_cons_reg"/>
</dbReference>
<evidence type="ECO:0000256" key="4">
    <source>
        <dbReference type="ARBA" id="ARBA00023163"/>
    </source>
</evidence>
<feature type="coiled-coil region" evidence="6">
    <location>
        <begin position="313"/>
        <end position="367"/>
    </location>
</feature>
<evidence type="ECO:0000256" key="7">
    <source>
        <dbReference type="SAM" id="MobiDB-lite"/>
    </source>
</evidence>
<protein>
    <recommendedName>
        <fullName evidence="8">TAFII55 protein conserved region domain-containing protein</fullName>
    </recommendedName>
</protein>